<evidence type="ECO:0000256" key="12">
    <source>
        <dbReference type="SAM" id="SignalP"/>
    </source>
</evidence>
<dbReference type="SMART" id="SM00236">
    <property type="entry name" value="fCBD"/>
    <property type="match status" value="1"/>
</dbReference>
<keyword evidence="6" id="KW-0858">Xylan degradation</keyword>
<dbReference type="PROSITE" id="PS00562">
    <property type="entry name" value="CBM1_1"/>
    <property type="match status" value="1"/>
</dbReference>
<dbReference type="InterPro" id="IPR035971">
    <property type="entry name" value="CBD_sf"/>
</dbReference>
<dbReference type="GO" id="GO:0045493">
    <property type="term" value="P:xylan catabolic process"/>
    <property type="evidence" value="ECO:0007669"/>
    <property type="project" value="UniProtKB-KW"/>
</dbReference>
<evidence type="ECO:0000256" key="8">
    <source>
        <dbReference type="ARBA" id="ARBA00022801"/>
    </source>
</evidence>
<evidence type="ECO:0000256" key="11">
    <source>
        <dbReference type="RuleBase" id="RU361174"/>
    </source>
</evidence>
<dbReference type="Pfam" id="PF00331">
    <property type="entry name" value="Glyco_hydro_10"/>
    <property type="match status" value="1"/>
</dbReference>
<evidence type="ECO:0000313" key="16">
    <source>
        <dbReference type="Proteomes" id="UP000297299"/>
    </source>
</evidence>
<dbReference type="InterPro" id="IPR044846">
    <property type="entry name" value="GH10"/>
</dbReference>
<dbReference type="OrthoDB" id="3055998at2759"/>
<dbReference type="AlphaFoldDB" id="A0A4Y8CUB7"/>
<keyword evidence="7 12" id="KW-0732">Signal</keyword>
<keyword evidence="16" id="KW-1185">Reference proteome</keyword>
<dbReference type="Proteomes" id="UP000297299">
    <property type="component" value="Unassembled WGS sequence"/>
</dbReference>
<dbReference type="SUPFAM" id="SSF57180">
    <property type="entry name" value="Cellulose-binding domain"/>
    <property type="match status" value="1"/>
</dbReference>
<evidence type="ECO:0000256" key="5">
    <source>
        <dbReference type="ARBA" id="ARBA00022525"/>
    </source>
</evidence>
<dbReference type="EC" id="3.2.1.8" evidence="11"/>
<dbReference type="EMBL" id="PHWZ01000303">
    <property type="protein sequence ID" value="TEY47573.1"/>
    <property type="molecule type" value="Genomic_DNA"/>
</dbReference>
<comment type="similarity">
    <text evidence="4 11">Belongs to the glycosyl hydrolase 10 (cellulase F) family.</text>
</comment>
<gene>
    <name evidence="15" type="ORF">BOTCAL_0304g00080</name>
</gene>
<dbReference type="InterPro" id="IPR001000">
    <property type="entry name" value="GH10_dom"/>
</dbReference>
<dbReference type="PROSITE" id="PS51760">
    <property type="entry name" value="GH10_2"/>
    <property type="match status" value="1"/>
</dbReference>
<evidence type="ECO:0000256" key="1">
    <source>
        <dbReference type="ARBA" id="ARBA00000681"/>
    </source>
</evidence>
<evidence type="ECO:0000256" key="3">
    <source>
        <dbReference type="ARBA" id="ARBA00004851"/>
    </source>
</evidence>
<feature type="domain" description="CBM1" evidence="13">
    <location>
        <begin position="451"/>
        <end position="487"/>
    </location>
</feature>
<dbReference type="InterPro" id="IPR000254">
    <property type="entry name" value="CBD"/>
</dbReference>
<evidence type="ECO:0000256" key="7">
    <source>
        <dbReference type="ARBA" id="ARBA00022729"/>
    </source>
</evidence>
<sequence length="489" mass="51480">MHISNLITLAILPLAYGQLDTLAKAAGLKYFGSATDNGELTDTQYTAILSNTNQFGQITPGNTQKWQYIEPTQNTFSYTKGDVVVDFAEKNDQILRCHNLCWYNQLPSWVTSGTWTNATLIAVLKNHIKNEVSYYKGKCYAWDVVNEAFNDDGTWRSFVFYDTIGPEYIPIAFETAALYDPDVKLYYNDYNIESSGAKATATINLVKSLQARGIKIDGVGLQAHFIVGSTPSESALATTLKSFTALNVEVAYTELDVRFTTLPPTTAGLAQQGVDYANTVNACLSVDGCVGITVWDFTDAYSWIPSTFSGQGDACLWYANYTVQPAYNKVVAALSAAAGTAVPVTSTTISATSTAKVSVSSAVPTSPSVPAVLISSSVSISAVVPSVSSVVQVASSSVLSSAAVSSAVSVSVPISSSSIPSSSTLKKCTKTVITTSITKTTSTAAASGTGAAVALYGQCGGVNYKGSTVCATGTTCTAQNAYYSQCLPA</sequence>
<dbReference type="PRINTS" id="PR00134">
    <property type="entry name" value="GLHYDRLASE10"/>
</dbReference>
<dbReference type="SUPFAM" id="SSF51445">
    <property type="entry name" value="(Trans)glycosidases"/>
    <property type="match status" value="1"/>
</dbReference>
<organism evidence="15 16">
    <name type="scientific">Botryotinia calthae</name>
    <dbReference type="NCBI Taxonomy" id="38488"/>
    <lineage>
        <taxon>Eukaryota</taxon>
        <taxon>Fungi</taxon>
        <taxon>Dikarya</taxon>
        <taxon>Ascomycota</taxon>
        <taxon>Pezizomycotina</taxon>
        <taxon>Leotiomycetes</taxon>
        <taxon>Helotiales</taxon>
        <taxon>Sclerotiniaceae</taxon>
        <taxon>Botryotinia</taxon>
    </lineage>
</organism>
<dbReference type="PANTHER" id="PTHR31490">
    <property type="entry name" value="GLYCOSYL HYDROLASE"/>
    <property type="match status" value="1"/>
</dbReference>
<dbReference type="InterPro" id="IPR017853">
    <property type="entry name" value="GH"/>
</dbReference>
<comment type="catalytic activity">
    <reaction evidence="1 11">
        <text>Endohydrolysis of (1-&gt;4)-beta-D-xylosidic linkages in xylans.</text>
        <dbReference type="EC" id="3.2.1.8"/>
    </reaction>
</comment>
<dbReference type="GO" id="GO:0031176">
    <property type="term" value="F:endo-1,4-beta-xylanase activity"/>
    <property type="evidence" value="ECO:0007669"/>
    <property type="project" value="UniProtKB-EC"/>
</dbReference>
<reference evidence="15 16" key="1">
    <citation type="submission" date="2017-11" db="EMBL/GenBank/DDBJ databases">
        <title>Comparative genomics of Botrytis spp.</title>
        <authorList>
            <person name="Valero-Jimenez C.A."/>
            <person name="Tapia P."/>
            <person name="Veloso J."/>
            <person name="Silva-Moreno E."/>
            <person name="Staats M."/>
            <person name="Valdes J.H."/>
            <person name="Van Kan J.A.L."/>
        </authorList>
    </citation>
    <scope>NUCLEOTIDE SEQUENCE [LARGE SCALE GENOMIC DNA]</scope>
    <source>
        <strain evidence="15 16">MUCL2830</strain>
    </source>
</reference>
<comment type="subcellular location">
    <subcellularLocation>
        <location evidence="2">Secreted</location>
    </subcellularLocation>
</comment>
<feature type="domain" description="GH10" evidence="14">
    <location>
        <begin position="22"/>
        <end position="333"/>
    </location>
</feature>
<feature type="signal peptide" evidence="12">
    <location>
        <begin position="1"/>
        <end position="17"/>
    </location>
</feature>
<comment type="pathway">
    <text evidence="3">Glycan degradation; xylan degradation.</text>
</comment>
<dbReference type="STRING" id="38488.A0A4Y8CUB7"/>
<dbReference type="GO" id="GO:0030248">
    <property type="term" value="F:cellulose binding"/>
    <property type="evidence" value="ECO:0007669"/>
    <property type="project" value="InterPro"/>
</dbReference>
<feature type="chain" id="PRO_5021468630" description="Beta-xylanase" evidence="12">
    <location>
        <begin position="18"/>
        <end position="489"/>
    </location>
</feature>
<dbReference type="GO" id="GO:0005576">
    <property type="term" value="C:extracellular region"/>
    <property type="evidence" value="ECO:0007669"/>
    <property type="project" value="UniProtKB-SubCell"/>
</dbReference>
<evidence type="ECO:0000256" key="6">
    <source>
        <dbReference type="ARBA" id="ARBA00022651"/>
    </source>
</evidence>
<keyword evidence="10 11" id="KW-0624">Polysaccharide degradation</keyword>
<evidence type="ECO:0000256" key="10">
    <source>
        <dbReference type="ARBA" id="ARBA00023326"/>
    </source>
</evidence>
<dbReference type="Gene3D" id="3.20.20.80">
    <property type="entry name" value="Glycosidases"/>
    <property type="match status" value="1"/>
</dbReference>
<evidence type="ECO:0000259" key="13">
    <source>
        <dbReference type="PROSITE" id="PS51164"/>
    </source>
</evidence>
<evidence type="ECO:0000256" key="2">
    <source>
        <dbReference type="ARBA" id="ARBA00004613"/>
    </source>
</evidence>
<accession>A0A4Y8CUB7</accession>
<keyword evidence="8 11" id="KW-0378">Hydrolase</keyword>
<dbReference type="PANTHER" id="PTHR31490:SF35">
    <property type="entry name" value="ENDO-1,4-BETA-XYLANASE"/>
    <property type="match status" value="1"/>
</dbReference>
<keyword evidence="11" id="KW-0326">Glycosidase</keyword>
<name>A0A4Y8CUB7_9HELO</name>
<keyword evidence="9 11" id="KW-0119">Carbohydrate metabolism</keyword>
<comment type="caution">
    <text evidence="15">The sequence shown here is derived from an EMBL/GenBank/DDBJ whole genome shotgun (WGS) entry which is preliminary data.</text>
</comment>
<proteinExistence type="inferred from homology"/>
<evidence type="ECO:0000313" key="15">
    <source>
        <dbReference type="EMBL" id="TEY47573.1"/>
    </source>
</evidence>
<dbReference type="Pfam" id="PF00734">
    <property type="entry name" value="CBM_1"/>
    <property type="match status" value="1"/>
</dbReference>
<keyword evidence="5" id="KW-0964">Secreted</keyword>
<dbReference type="SMART" id="SM00633">
    <property type="entry name" value="Glyco_10"/>
    <property type="match status" value="1"/>
</dbReference>
<evidence type="ECO:0000256" key="9">
    <source>
        <dbReference type="ARBA" id="ARBA00023277"/>
    </source>
</evidence>
<evidence type="ECO:0000259" key="14">
    <source>
        <dbReference type="PROSITE" id="PS51760"/>
    </source>
</evidence>
<protein>
    <recommendedName>
        <fullName evidence="11">Beta-xylanase</fullName>
        <ecNumber evidence="11">3.2.1.8</ecNumber>
    </recommendedName>
</protein>
<dbReference type="PROSITE" id="PS51164">
    <property type="entry name" value="CBM1_2"/>
    <property type="match status" value="1"/>
</dbReference>
<evidence type="ECO:0000256" key="4">
    <source>
        <dbReference type="ARBA" id="ARBA00007495"/>
    </source>
</evidence>